<dbReference type="PANTHER" id="PTHR46028">
    <property type="entry name" value="KYNURENINE 3-MONOOXYGENASE"/>
    <property type="match status" value="1"/>
</dbReference>
<protein>
    <recommendedName>
        <fullName evidence="3">FAD-binding domain-containing protein</fullName>
    </recommendedName>
</protein>
<gene>
    <name evidence="4" type="ORF">WJX75_001138</name>
</gene>
<feature type="domain" description="FAD-binding" evidence="3">
    <location>
        <begin position="51"/>
        <end position="229"/>
    </location>
</feature>
<keyword evidence="2" id="KW-0812">Transmembrane</keyword>
<accession>A0ABR2YH53</accession>
<feature type="domain" description="FAD-binding" evidence="3">
    <location>
        <begin position="351"/>
        <end position="418"/>
    </location>
</feature>
<sequence length="513" mass="57407">MPIVITHDGVLEIRRKPRVSRSRRQALETKTSALQFDVQKQSEEVGEARGKVVVVGAGPAGTLAAIYLARQNYDVEVYEQRAMPDPVNCNLERSYHLAMSHRGMGAVEKVGVDMSRFREFPYRGSLLRLQSGAVQEVFHEPITAKVLVERMELVRHIVDEAVRLVPSGRLTFHWSHTCQEVNVKGRQAKFTDASGGTVNVDYDLLLGADGVNSKVRAELQRQIAGFRQQWFGRMHRIDKFFHRVKPPAGTHLDTHRGELDSSATVLRFYYIDSPPPLSVGLFFIHNHADGSYSGGISFTRADYTDKGSGSSLQTAEDFEAAMRSLTMYPEAMRREMAEQFAERPWYTSGSTLVLSRLTAPRCVLLGDAAHAVSAAFGQGVNSALEDCAVLGDIVAAAPDDLDYALERYERQRKPDAHALGTMDHQAEAFAGFRGKWNLSYWIFQTHLVVNGWLHRTWPQHFGDPNLVPMMTIQRSSYSAIYNRIKRPFFVIMISVLVALLSIATKLLRVLAAG</sequence>
<keyword evidence="1" id="KW-0503">Monooxygenase</keyword>
<evidence type="ECO:0000256" key="1">
    <source>
        <dbReference type="ARBA" id="ARBA00023033"/>
    </source>
</evidence>
<name>A0ABR2YH53_9CHLO</name>
<keyword evidence="2" id="KW-1133">Transmembrane helix</keyword>
<reference evidence="4 5" key="1">
    <citation type="journal article" date="2024" name="Nat. Commun.">
        <title>Phylogenomics reveals the evolutionary origins of lichenization in chlorophyte algae.</title>
        <authorList>
            <person name="Puginier C."/>
            <person name="Libourel C."/>
            <person name="Otte J."/>
            <person name="Skaloud P."/>
            <person name="Haon M."/>
            <person name="Grisel S."/>
            <person name="Petersen M."/>
            <person name="Berrin J.G."/>
            <person name="Delaux P.M."/>
            <person name="Dal Grande F."/>
            <person name="Keller J."/>
        </authorList>
    </citation>
    <scope>NUCLEOTIDE SEQUENCE [LARGE SCALE GENOMIC DNA]</scope>
    <source>
        <strain evidence="4 5">SAG 216-7</strain>
    </source>
</reference>
<evidence type="ECO:0000313" key="4">
    <source>
        <dbReference type="EMBL" id="KAK9905507.1"/>
    </source>
</evidence>
<dbReference type="InterPro" id="IPR002938">
    <property type="entry name" value="FAD-bd"/>
</dbReference>
<feature type="transmembrane region" description="Helical" evidence="2">
    <location>
        <begin position="488"/>
        <end position="507"/>
    </location>
</feature>
<dbReference type="SUPFAM" id="SSF51905">
    <property type="entry name" value="FAD/NAD(P)-binding domain"/>
    <property type="match status" value="1"/>
</dbReference>
<evidence type="ECO:0000256" key="2">
    <source>
        <dbReference type="SAM" id="Phobius"/>
    </source>
</evidence>
<evidence type="ECO:0000313" key="5">
    <source>
        <dbReference type="Proteomes" id="UP001491310"/>
    </source>
</evidence>
<dbReference type="EMBL" id="JALJOT010000011">
    <property type="protein sequence ID" value="KAK9905507.1"/>
    <property type="molecule type" value="Genomic_DNA"/>
</dbReference>
<keyword evidence="5" id="KW-1185">Reference proteome</keyword>
<dbReference type="InterPro" id="IPR036188">
    <property type="entry name" value="FAD/NAD-bd_sf"/>
</dbReference>
<dbReference type="PANTHER" id="PTHR46028:SF7">
    <property type="entry name" value="KYNURENINE 3-MONOOXYGENASE-RELATED"/>
    <property type="match status" value="1"/>
</dbReference>
<dbReference type="Gene3D" id="3.50.50.60">
    <property type="entry name" value="FAD/NAD(P)-binding domain"/>
    <property type="match status" value="1"/>
</dbReference>
<dbReference type="Proteomes" id="UP001491310">
    <property type="component" value="Unassembled WGS sequence"/>
</dbReference>
<dbReference type="Pfam" id="PF01494">
    <property type="entry name" value="FAD_binding_3"/>
    <property type="match status" value="2"/>
</dbReference>
<proteinExistence type="predicted"/>
<comment type="caution">
    <text evidence="4">The sequence shown here is derived from an EMBL/GenBank/DDBJ whole genome shotgun (WGS) entry which is preliminary data.</text>
</comment>
<evidence type="ECO:0000259" key="3">
    <source>
        <dbReference type="Pfam" id="PF01494"/>
    </source>
</evidence>
<keyword evidence="2" id="KW-0472">Membrane</keyword>
<dbReference type="PRINTS" id="PR00420">
    <property type="entry name" value="RNGMNOXGNASE"/>
</dbReference>
<organism evidence="4 5">
    <name type="scientific">Coccomyxa subellipsoidea</name>
    <dbReference type="NCBI Taxonomy" id="248742"/>
    <lineage>
        <taxon>Eukaryota</taxon>
        <taxon>Viridiplantae</taxon>
        <taxon>Chlorophyta</taxon>
        <taxon>core chlorophytes</taxon>
        <taxon>Trebouxiophyceae</taxon>
        <taxon>Trebouxiophyceae incertae sedis</taxon>
        <taxon>Coccomyxaceae</taxon>
        <taxon>Coccomyxa</taxon>
    </lineage>
</organism>
<keyword evidence="1" id="KW-0560">Oxidoreductase</keyword>